<dbReference type="Proteomes" id="UP000001916">
    <property type="component" value="Chromosome"/>
</dbReference>
<proteinExistence type="predicted"/>
<keyword evidence="2" id="KW-0808">Transferase</keyword>
<dbReference type="RefSeq" id="WP_013157964.1">
    <property type="nucleotide sequence ID" value="NC_014212.1"/>
</dbReference>
<dbReference type="EMBL" id="CP002042">
    <property type="protein sequence ID" value="ADH63399.1"/>
    <property type="molecule type" value="Genomic_DNA"/>
</dbReference>
<dbReference type="KEGG" id="msv:Mesil_1508"/>
<organism evidence="2 3">
    <name type="scientific">Allomeiothermus silvanus (strain ATCC 700542 / DSM 9946 / NBRC 106475 / NCIMB 13440 / VI-R2)</name>
    <name type="common">Thermus silvanus</name>
    <dbReference type="NCBI Taxonomy" id="526227"/>
    <lineage>
        <taxon>Bacteria</taxon>
        <taxon>Thermotogati</taxon>
        <taxon>Deinococcota</taxon>
        <taxon>Deinococci</taxon>
        <taxon>Thermales</taxon>
        <taxon>Thermaceae</taxon>
        <taxon>Allomeiothermus</taxon>
    </lineage>
</organism>
<dbReference type="Pfam" id="PF13847">
    <property type="entry name" value="Methyltransf_31"/>
    <property type="match status" value="1"/>
</dbReference>
<dbReference type="Gene3D" id="3.40.50.150">
    <property type="entry name" value="Vaccinia Virus protein VP39"/>
    <property type="match status" value="1"/>
</dbReference>
<dbReference type="AlphaFoldDB" id="D7BF46"/>
<dbReference type="STRING" id="526227.Mesil_1508"/>
<dbReference type="GO" id="GO:0008168">
    <property type="term" value="F:methyltransferase activity"/>
    <property type="evidence" value="ECO:0007669"/>
    <property type="project" value="UniProtKB-KW"/>
</dbReference>
<dbReference type="GO" id="GO:0032259">
    <property type="term" value="P:methylation"/>
    <property type="evidence" value="ECO:0007669"/>
    <property type="project" value="UniProtKB-KW"/>
</dbReference>
<reference evidence="2 3" key="1">
    <citation type="journal article" date="2010" name="Stand. Genomic Sci.">
        <title>Complete genome sequence of Meiothermus silvanus type strain (VI-R2).</title>
        <authorList>
            <person name="Sikorski J."/>
            <person name="Tindall B.J."/>
            <person name="Lowry S."/>
            <person name="Lucas S."/>
            <person name="Nolan M."/>
            <person name="Copeland A."/>
            <person name="Glavina Del Rio T."/>
            <person name="Tice H."/>
            <person name="Cheng J.F."/>
            <person name="Han C."/>
            <person name="Pitluck S."/>
            <person name="Liolios K."/>
            <person name="Ivanova N."/>
            <person name="Mavromatis K."/>
            <person name="Mikhailova N."/>
            <person name="Pati A."/>
            <person name="Goodwin L."/>
            <person name="Chen A."/>
            <person name="Palaniappan K."/>
            <person name="Land M."/>
            <person name="Hauser L."/>
            <person name="Chang Y.J."/>
            <person name="Jeffries C.D."/>
            <person name="Rohde M."/>
            <person name="Goker M."/>
            <person name="Woyke T."/>
            <person name="Bristow J."/>
            <person name="Eisen J.A."/>
            <person name="Markowitz V."/>
            <person name="Hugenholtz P."/>
            <person name="Kyrpides N.C."/>
            <person name="Klenk H.P."/>
            <person name="Lapidus A."/>
        </authorList>
    </citation>
    <scope>NUCLEOTIDE SEQUENCE [LARGE SCALE GENOMIC DNA]</scope>
    <source>
        <strain evidence="3">ATCC 700542 / DSM 9946 / VI-R2</strain>
    </source>
</reference>
<accession>D7BF46</accession>
<feature type="domain" description="Methyltransferase" evidence="1">
    <location>
        <begin position="26"/>
        <end position="134"/>
    </location>
</feature>
<keyword evidence="3" id="KW-1185">Reference proteome</keyword>
<sequence length="226" mass="25500">MAFPNRRFHDPRIVLEIVSSLSLPERLRILDLGCGNGLLTLDLARAFPHAEVLGLDPTVSQIGLARENHAKEPLGNVRFAVGNAASQMLPGSRFDLVVMLQVVQFMDHPPSEFRRIRKLLAPDGRVLFSTGVLPQEELGRSFARRLTERFIGAKFWLSELEWRNLLAEAGFAVESLRYDPWRLSEVSEARKAILHEELERTGFSLEQVQPWMVAGYFVVRAATQPG</sequence>
<keyword evidence="2" id="KW-0489">Methyltransferase</keyword>
<gene>
    <name evidence="2" type="ordered locus">Mesil_1508</name>
</gene>
<dbReference type="OrthoDB" id="9784101at2"/>
<evidence type="ECO:0000259" key="1">
    <source>
        <dbReference type="Pfam" id="PF13847"/>
    </source>
</evidence>
<name>D7BF46_ALLS1</name>
<evidence type="ECO:0000313" key="2">
    <source>
        <dbReference type="EMBL" id="ADH63399.1"/>
    </source>
</evidence>
<dbReference type="CDD" id="cd02440">
    <property type="entry name" value="AdoMet_MTases"/>
    <property type="match status" value="1"/>
</dbReference>
<dbReference type="eggNOG" id="COG2227">
    <property type="taxonomic scope" value="Bacteria"/>
</dbReference>
<dbReference type="InterPro" id="IPR029063">
    <property type="entry name" value="SAM-dependent_MTases_sf"/>
</dbReference>
<dbReference type="SUPFAM" id="SSF53335">
    <property type="entry name" value="S-adenosyl-L-methionine-dependent methyltransferases"/>
    <property type="match status" value="1"/>
</dbReference>
<evidence type="ECO:0000313" key="3">
    <source>
        <dbReference type="Proteomes" id="UP000001916"/>
    </source>
</evidence>
<protein>
    <submittedName>
        <fullName evidence="2">Methyltransferase type 11</fullName>
    </submittedName>
</protein>
<dbReference type="InterPro" id="IPR025714">
    <property type="entry name" value="Methyltranfer_dom"/>
</dbReference>
<dbReference type="PANTHER" id="PTHR43861">
    <property type="entry name" value="TRANS-ACONITATE 2-METHYLTRANSFERASE-RELATED"/>
    <property type="match status" value="1"/>
</dbReference>
<dbReference type="HOGENOM" id="CLU_1223537_0_0_0"/>